<dbReference type="RefSeq" id="XP_036628129.1">
    <property type="nucleotide sequence ID" value="XM_036778740.1"/>
</dbReference>
<reference evidence="1" key="1">
    <citation type="submission" date="2019-07" db="EMBL/GenBank/DDBJ databases">
        <authorList>
            <person name="Palmer J.M."/>
        </authorList>
    </citation>
    <scope>NUCLEOTIDE SEQUENCE</scope>
    <source>
        <strain evidence="1">PC9</strain>
    </source>
</reference>
<sequence length="241" mass="25680">MSSLVTQFRRSSAYEPMVISSLVFSKLDLVRAFSDDDAHPGSSSQGFSIRGASSAAWARALSSTRCYGQSPLSPLPSFLPSSLFLPPPFLASPPNASPRLSASTLPHPHISPTTPLPSLCHSATLPLLSLVSESRVPVDAYSFSAEGPYIHIVSTSIRDHRCTGTQCSSPLRVFVSSFRFGSQALVGLAVFVVPPTDRVLRLTSRVCSPPSSTRVSVDLSPGISLTRRPIDNLQSTAGNLQ</sequence>
<evidence type="ECO:0000313" key="1">
    <source>
        <dbReference type="EMBL" id="KAF7423935.1"/>
    </source>
</evidence>
<keyword evidence="2" id="KW-1185">Reference proteome</keyword>
<evidence type="ECO:0000313" key="2">
    <source>
        <dbReference type="Proteomes" id="UP000623687"/>
    </source>
</evidence>
<accession>A0A8H6ZT80</accession>
<name>A0A8H6ZT80_PLEOS</name>
<organism evidence="1 2">
    <name type="scientific">Pleurotus ostreatus</name>
    <name type="common">Oyster mushroom</name>
    <name type="synonym">White-rot fungus</name>
    <dbReference type="NCBI Taxonomy" id="5322"/>
    <lineage>
        <taxon>Eukaryota</taxon>
        <taxon>Fungi</taxon>
        <taxon>Dikarya</taxon>
        <taxon>Basidiomycota</taxon>
        <taxon>Agaricomycotina</taxon>
        <taxon>Agaricomycetes</taxon>
        <taxon>Agaricomycetidae</taxon>
        <taxon>Agaricales</taxon>
        <taxon>Pleurotineae</taxon>
        <taxon>Pleurotaceae</taxon>
        <taxon>Pleurotus</taxon>
    </lineage>
</organism>
<gene>
    <name evidence="1" type="ORF">PC9H_009233</name>
</gene>
<dbReference type="AlphaFoldDB" id="A0A8H6ZT80"/>
<proteinExistence type="predicted"/>
<dbReference type="GeneID" id="59379051"/>
<comment type="caution">
    <text evidence="1">The sequence shown here is derived from an EMBL/GenBank/DDBJ whole genome shotgun (WGS) entry which is preliminary data.</text>
</comment>
<dbReference type="VEuPathDB" id="FungiDB:PC9H_009233"/>
<dbReference type="Proteomes" id="UP000623687">
    <property type="component" value="Unassembled WGS sequence"/>
</dbReference>
<protein>
    <submittedName>
        <fullName evidence="1">Uncharacterized protein</fullName>
    </submittedName>
</protein>
<dbReference type="EMBL" id="JACETU010000007">
    <property type="protein sequence ID" value="KAF7423935.1"/>
    <property type="molecule type" value="Genomic_DNA"/>
</dbReference>